<dbReference type="AlphaFoldDB" id="A3IJC1"/>
<comment type="caution">
    <text evidence="1">The sequence shown here is derived from an EMBL/GenBank/DDBJ whole genome shotgun (WGS) entry which is preliminary data.</text>
</comment>
<evidence type="ECO:0000313" key="2">
    <source>
        <dbReference type="Proteomes" id="UP000003781"/>
    </source>
</evidence>
<gene>
    <name evidence="1" type="ORF">CY0110_18947</name>
</gene>
<proteinExistence type="predicted"/>
<sequence>MTRLLSGLLGLGVLKNFCLNLKVKNSAFVRY</sequence>
<dbReference type="Proteomes" id="UP000003781">
    <property type="component" value="Unassembled WGS sequence"/>
</dbReference>
<evidence type="ECO:0000313" key="1">
    <source>
        <dbReference type="EMBL" id="EAZ93903.1"/>
    </source>
</evidence>
<organism evidence="1 2">
    <name type="scientific">Crocosphaera chwakensis CCY0110</name>
    <dbReference type="NCBI Taxonomy" id="391612"/>
    <lineage>
        <taxon>Bacteria</taxon>
        <taxon>Bacillati</taxon>
        <taxon>Cyanobacteriota</taxon>
        <taxon>Cyanophyceae</taxon>
        <taxon>Oscillatoriophycideae</taxon>
        <taxon>Chroococcales</taxon>
        <taxon>Aphanothecaceae</taxon>
        <taxon>Crocosphaera</taxon>
        <taxon>Crocosphaera chwakensis</taxon>
    </lineage>
</organism>
<keyword evidence="2" id="KW-1185">Reference proteome</keyword>
<protein>
    <submittedName>
        <fullName evidence="1">Uncharacterized protein</fullName>
    </submittedName>
</protein>
<reference evidence="1 2" key="1">
    <citation type="submission" date="2007-03" db="EMBL/GenBank/DDBJ databases">
        <authorList>
            <person name="Stal L."/>
            <person name="Ferriera S."/>
            <person name="Johnson J."/>
            <person name="Kravitz S."/>
            <person name="Beeson K."/>
            <person name="Sutton G."/>
            <person name="Rogers Y.-H."/>
            <person name="Friedman R."/>
            <person name="Frazier M."/>
            <person name="Venter J.C."/>
        </authorList>
    </citation>
    <scope>NUCLEOTIDE SEQUENCE [LARGE SCALE GENOMIC DNA]</scope>
    <source>
        <strain evidence="1 2">CCY0110</strain>
    </source>
</reference>
<dbReference type="EMBL" id="AAXW01000002">
    <property type="protein sequence ID" value="EAZ93903.1"/>
    <property type="molecule type" value="Genomic_DNA"/>
</dbReference>
<accession>A3IJC1</accession>
<name>A3IJC1_9CHRO</name>